<dbReference type="PROSITE" id="PS01124">
    <property type="entry name" value="HTH_ARAC_FAMILY_2"/>
    <property type="match status" value="1"/>
</dbReference>
<evidence type="ECO:0000256" key="1">
    <source>
        <dbReference type="ARBA" id="ARBA00023015"/>
    </source>
</evidence>
<dbReference type="Gene3D" id="1.10.10.60">
    <property type="entry name" value="Homeodomain-like"/>
    <property type="match status" value="1"/>
</dbReference>
<keyword evidence="6" id="KW-1185">Reference proteome</keyword>
<dbReference type="Proteomes" id="UP001158050">
    <property type="component" value="Unassembled WGS sequence"/>
</dbReference>
<dbReference type="EMBL" id="FXUO01000010">
    <property type="protein sequence ID" value="SMP96814.1"/>
    <property type="molecule type" value="Genomic_DNA"/>
</dbReference>
<organism evidence="5 6">
    <name type="scientific">Epilithonimonas pallida</name>
    <dbReference type="NCBI Taxonomy" id="373671"/>
    <lineage>
        <taxon>Bacteria</taxon>
        <taxon>Pseudomonadati</taxon>
        <taxon>Bacteroidota</taxon>
        <taxon>Flavobacteriia</taxon>
        <taxon>Flavobacteriales</taxon>
        <taxon>Weeksellaceae</taxon>
        <taxon>Chryseobacterium group</taxon>
        <taxon>Epilithonimonas</taxon>
    </lineage>
</organism>
<evidence type="ECO:0000259" key="4">
    <source>
        <dbReference type="PROSITE" id="PS01124"/>
    </source>
</evidence>
<dbReference type="SMART" id="SM00342">
    <property type="entry name" value="HTH_ARAC"/>
    <property type="match status" value="1"/>
</dbReference>
<dbReference type="Pfam" id="PF12833">
    <property type="entry name" value="HTH_18"/>
    <property type="match status" value="1"/>
</dbReference>
<comment type="caution">
    <text evidence="5">The sequence shown here is derived from an EMBL/GenBank/DDBJ whole genome shotgun (WGS) entry which is preliminary data.</text>
</comment>
<gene>
    <name evidence="5" type="ORF">SAMN05421679_11045</name>
</gene>
<keyword evidence="2 5" id="KW-0238">DNA-binding</keyword>
<dbReference type="PANTHER" id="PTHR43280:SF32">
    <property type="entry name" value="TRANSCRIPTIONAL REGULATORY PROTEIN"/>
    <property type="match status" value="1"/>
</dbReference>
<evidence type="ECO:0000313" key="5">
    <source>
        <dbReference type="EMBL" id="SMP96814.1"/>
    </source>
</evidence>
<dbReference type="GO" id="GO:0003677">
    <property type="term" value="F:DNA binding"/>
    <property type="evidence" value="ECO:0007669"/>
    <property type="project" value="UniProtKB-KW"/>
</dbReference>
<dbReference type="RefSeq" id="WP_283417958.1">
    <property type="nucleotide sequence ID" value="NZ_FXUO01000010.1"/>
</dbReference>
<name>A0ABY1R6Z6_9FLAO</name>
<feature type="domain" description="HTH araC/xylS-type" evidence="4">
    <location>
        <begin position="174"/>
        <end position="272"/>
    </location>
</feature>
<keyword evidence="3" id="KW-0804">Transcription</keyword>
<protein>
    <submittedName>
        <fullName evidence="5">AraC-type DNA-binding protein</fullName>
    </submittedName>
</protein>
<dbReference type="InterPro" id="IPR020449">
    <property type="entry name" value="Tscrpt_reg_AraC-type_HTH"/>
</dbReference>
<evidence type="ECO:0000256" key="2">
    <source>
        <dbReference type="ARBA" id="ARBA00023125"/>
    </source>
</evidence>
<sequence>MARENFNKDTEKINVVFQSKIGPDILNDFPDNAFTIILLDKCDSGNCVTDLNKYSLKSKQLFIHLPKRVYKWEFSPDTTGRRLIVDDSLLETFAPELKYTFSIYSKYEMVYPNDETYQKFSDEFDAIRKELHSKFMFSELINARVRLLALIINLWVEHTYGNSGIATGGTNFAFKFHLLVDKYYKTQKSVAFYAKELSITPNYLGVICREQYKKSPLKFIKERVLLEAKKLLHSSDKTIKEISFELGFQSLSHFSYFFRTEMGMTPKSYRQVMD</sequence>
<reference evidence="5 6" key="1">
    <citation type="submission" date="2017-05" db="EMBL/GenBank/DDBJ databases">
        <authorList>
            <person name="Varghese N."/>
            <person name="Submissions S."/>
        </authorList>
    </citation>
    <scope>NUCLEOTIDE SEQUENCE [LARGE SCALE GENOMIC DNA]</scope>
    <source>
        <strain evidence="5 6">DSM 18015</strain>
    </source>
</reference>
<evidence type="ECO:0000313" key="6">
    <source>
        <dbReference type="Proteomes" id="UP001158050"/>
    </source>
</evidence>
<accession>A0ABY1R6Z6</accession>
<dbReference type="SUPFAM" id="SSF46689">
    <property type="entry name" value="Homeodomain-like"/>
    <property type="match status" value="1"/>
</dbReference>
<keyword evidence="1" id="KW-0805">Transcription regulation</keyword>
<proteinExistence type="predicted"/>
<dbReference type="PRINTS" id="PR00032">
    <property type="entry name" value="HTHARAC"/>
</dbReference>
<dbReference type="InterPro" id="IPR018060">
    <property type="entry name" value="HTH_AraC"/>
</dbReference>
<dbReference type="PANTHER" id="PTHR43280">
    <property type="entry name" value="ARAC-FAMILY TRANSCRIPTIONAL REGULATOR"/>
    <property type="match status" value="1"/>
</dbReference>
<evidence type="ECO:0000256" key="3">
    <source>
        <dbReference type="ARBA" id="ARBA00023163"/>
    </source>
</evidence>
<dbReference type="InterPro" id="IPR009057">
    <property type="entry name" value="Homeodomain-like_sf"/>
</dbReference>